<dbReference type="InterPro" id="IPR052515">
    <property type="entry name" value="Gfo/Idh/MocA_Oxidoreductase"/>
</dbReference>
<evidence type="ECO:0000259" key="1">
    <source>
        <dbReference type="Pfam" id="PF01408"/>
    </source>
</evidence>
<evidence type="ECO:0000313" key="4">
    <source>
        <dbReference type="Proteomes" id="UP000697995"/>
    </source>
</evidence>
<protein>
    <recommendedName>
        <fullName evidence="5">Gfo/Idh/MocA family oxidoreductase</fullName>
    </recommendedName>
</protein>
<evidence type="ECO:0008006" key="5">
    <source>
        <dbReference type="Google" id="ProtNLM"/>
    </source>
</evidence>
<dbReference type="Gene3D" id="3.30.360.10">
    <property type="entry name" value="Dihydrodipicolinate Reductase, domain 2"/>
    <property type="match status" value="1"/>
</dbReference>
<dbReference type="SUPFAM" id="SSF55347">
    <property type="entry name" value="Glyceraldehyde-3-phosphate dehydrogenase-like, C-terminal domain"/>
    <property type="match status" value="1"/>
</dbReference>
<dbReference type="Pfam" id="PF01408">
    <property type="entry name" value="GFO_IDH_MocA"/>
    <property type="match status" value="1"/>
</dbReference>
<name>A0ABS1CTM7_9PROT</name>
<dbReference type="PANTHER" id="PTHR43249">
    <property type="entry name" value="UDP-N-ACETYL-2-AMINO-2-DEOXY-D-GLUCURONATE OXIDASE"/>
    <property type="match status" value="1"/>
</dbReference>
<dbReference type="SUPFAM" id="SSF51735">
    <property type="entry name" value="NAD(P)-binding Rossmann-fold domains"/>
    <property type="match status" value="1"/>
</dbReference>
<feature type="domain" description="Gfo/Idh/MocA-like oxidoreductase N-terminal" evidence="1">
    <location>
        <begin position="59"/>
        <end position="178"/>
    </location>
</feature>
<proteinExistence type="predicted"/>
<organism evidence="3 4">
    <name type="scientific">Paracraurococcus ruber</name>
    <dbReference type="NCBI Taxonomy" id="77675"/>
    <lineage>
        <taxon>Bacteria</taxon>
        <taxon>Pseudomonadati</taxon>
        <taxon>Pseudomonadota</taxon>
        <taxon>Alphaproteobacteria</taxon>
        <taxon>Acetobacterales</taxon>
        <taxon>Roseomonadaceae</taxon>
        <taxon>Paracraurococcus</taxon>
    </lineage>
</organism>
<dbReference type="InterPro" id="IPR036291">
    <property type="entry name" value="NAD(P)-bd_dom_sf"/>
</dbReference>
<evidence type="ECO:0000259" key="2">
    <source>
        <dbReference type="Pfam" id="PF22725"/>
    </source>
</evidence>
<evidence type="ECO:0000313" key="3">
    <source>
        <dbReference type="EMBL" id="MBK1657622.1"/>
    </source>
</evidence>
<comment type="caution">
    <text evidence="3">The sequence shown here is derived from an EMBL/GenBank/DDBJ whole genome shotgun (WGS) entry which is preliminary data.</text>
</comment>
<feature type="domain" description="GFO/IDH/MocA-like oxidoreductase" evidence="2">
    <location>
        <begin position="187"/>
        <end position="306"/>
    </location>
</feature>
<keyword evidence="4" id="KW-1185">Reference proteome</keyword>
<dbReference type="Pfam" id="PF22725">
    <property type="entry name" value="GFO_IDH_MocA_C3"/>
    <property type="match status" value="1"/>
</dbReference>
<dbReference type="Gene3D" id="3.40.50.720">
    <property type="entry name" value="NAD(P)-binding Rossmann-like Domain"/>
    <property type="match status" value="1"/>
</dbReference>
<gene>
    <name evidence="3" type="ORF">CKO45_05185</name>
</gene>
<accession>A0ABS1CTM7</accession>
<dbReference type="InterPro" id="IPR055170">
    <property type="entry name" value="GFO_IDH_MocA-like_dom"/>
</dbReference>
<sequence>MRCLRAALRRRRWTAAPGPASPVPSVRRAARLPCRPRCAHTQPARRRPGPLQGNHAGMIRAAIIGLGAWGQNLVRHLGPDSPHIRFTAAATRTPAKARDFAAAHGLRMLESYEAALADPEVDAVVLATPHTQHTGQIIAAARAGKPVFSEKPLGVDAAAARAAAQACAEAGVTLGVGYNWRFQPALREIRRLIEDGTLGRVLHMEGNFCGASAYRFPPGHWRHDREEGPAGGMTGRGVHVVDAMLYLAGPIAQVTAQSFRLVQDYGMDDTTSMLFRFRGGATGYLGTVIATAETWRLQVFGSEGWAEVGDVEHLHTWSLKLCRLDRADIARKAPPEVITYSAARTERAELEHFAQAALARRPLVTPEGDAVHNVALLDAIRASIRSGAPVPVA</sequence>
<dbReference type="PANTHER" id="PTHR43249:SF1">
    <property type="entry name" value="D-GLUCOSIDE 3-DEHYDROGENASE"/>
    <property type="match status" value="1"/>
</dbReference>
<dbReference type="InterPro" id="IPR000683">
    <property type="entry name" value="Gfo/Idh/MocA-like_OxRdtase_N"/>
</dbReference>
<reference evidence="3 4" key="1">
    <citation type="journal article" date="2020" name="Microorganisms">
        <title>Osmotic Adaptation and Compatible Solute Biosynthesis of Phototrophic Bacteria as Revealed from Genome Analyses.</title>
        <authorList>
            <person name="Imhoff J.F."/>
            <person name="Rahn T."/>
            <person name="Kunzel S."/>
            <person name="Keller A."/>
            <person name="Neulinger S.C."/>
        </authorList>
    </citation>
    <scope>NUCLEOTIDE SEQUENCE [LARGE SCALE GENOMIC DNA]</scope>
    <source>
        <strain evidence="3 4">DSM 15382</strain>
    </source>
</reference>
<dbReference type="EMBL" id="NRSG01000023">
    <property type="protein sequence ID" value="MBK1657622.1"/>
    <property type="molecule type" value="Genomic_DNA"/>
</dbReference>
<dbReference type="Proteomes" id="UP000697995">
    <property type="component" value="Unassembled WGS sequence"/>
</dbReference>